<dbReference type="EMBL" id="VCAZ01000091">
    <property type="protein sequence ID" value="TSR16009.1"/>
    <property type="molecule type" value="Genomic_DNA"/>
</dbReference>
<evidence type="ECO:0000313" key="2">
    <source>
        <dbReference type="Proteomes" id="UP000319801"/>
    </source>
</evidence>
<organism evidence="1 2">
    <name type="scientific">Bagarius yarrelli</name>
    <name type="common">Goonch</name>
    <name type="synonym">Bagrus yarrelli</name>
    <dbReference type="NCBI Taxonomy" id="175774"/>
    <lineage>
        <taxon>Eukaryota</taxon>
        <taxon>Metazoa</taxon>
        <taxon>Chordata</taxon>
        <taxon>Craniata</taxon>
        <taxon>Vertebrata</taxon>
        <taxon>Euteleostomi</taxon>
        <taxon>Actinopterygii</taxon>
        <taxon>Neopterygii</taxon>
        <taxon>Teleostei</taxon>
        <taxon>Ostariophysi</taxon>
        <taxon>Siluriformes</taxon>
        <taxon>Sisoridae</taxon>
        <taxon>Sisorinae</taxon>
        <taxon>Bagarius</taxon>
    </lineage>
</organism>
<evidence type="ECO:0000313" key="1">
    <source>
        <dbReference type="EMBL" id="TSR16009.1"/>
    </source>
</evidence>
<keyword evidence="2" id="KW-1185">Reference proteome</keyword>
<reference evidence="1 2" key="1">
    <citation type="journal article" date="2019" name="Genome Biol. Evol.">
        <title>Whole-Genome Sequencing of the Giant Devil Catfish, Bagarius yarrelli.</title>
        <authorList>
            <person name="Jiang W."/>
            <person name="Lv Y."/>
            <person name="Cheng L."/>
            <person name="Yang K."/>
            <person name="Chao B."/>
            <person name="Wang X."/>
            <person name="Li Y."/>
            <person name="Pan X."/>
            <person name="You X."/>
            <person name="Zhang Y."/>
            <person name="Yang J."/>
            <person name="Li J."/>
            <person name="Zhang X."/>
            <person name="Liu S."/>
            <person name="Sun C."/>
            <person name="Yang J."/>
            <person name="Shi Q."/>
        </authorList>
    </citation>
    <scope>NUCLEOTIDE SEQUENCE [LARGE SCALE GENOMIC DNA]</scope>
    <source>
        <strain evidence="1">JWS20170419001</strain>
        <tissue evidence="1">Muscle</tissue>
    </source>
</reference>
<comment type="caution">
    <text evidence="1">The sequence shown here is derived from an EMBL/GenBank/DDBJ whole genome shotgun (WGS) entry which is preliminary data.</text>
</comment>
<protein>
    <submittedName>
        <fullName evidence="1">Uncharacterized protein</fullName>
    </submittedName>
</protein>
<proteinExistence type="predicted"/>
<dbReference type="Proteomes" id="UP000319801">
    <property type="component" value="Unassembled WGS sequence"/>
</dbReference>
<name>A0A556V0Z9_BAGYA</name>
<dbReference type="AlphaFoldDB" id="A0A556V0Z9"/>
<accession>A0A556V0Z9</accession>
<gene>
    <name evidence="1" type="ORF">Baya_11648</name>
</gene>
<sequence length="92" mass="10368">MGLLMDPTLGIPFFCHVEFEMSGARCLSGLRSALFQRLHRDIRNLSKQARQNSSPEIENLLIDSRVCQNNVAEVCFDSKTIQVKATFVSCFS</sequence>